<evidence type="ECO:0000256" key="1">
    <source>
        <dbReference type="SAM" id="MobiDB-lite"/>
    </source>
</evidence>
<evidence type="ECO:0000313" key="4">
    <source>
        <dbReference type="Proteomes" id="UP000326289"/>
    </source>
</evidence>
<dbReference type="AlphaFoldDB" id="A0A5N6JEM9"/>
<dbReference type="Proteomes" id="UP000326289">
    <property type="component" value="Unassembled WGS sequence"/>
</dbReference>
<name>A0A5N6JEM9_9EURO</name>
<feature type="signal peptide" evidence="2">
    <location>
        <begin position="1"/>
        <end position="25"/>
    </location>
</feature>
<protein>
    <submittedName>
        <fullName evidence="3">Uncharacterized protein</fullName>
    </submittedName>
</protein>
<sequence length="141" mass="14659">MWFRHITAQRAVALASWFLTSRTSAAAIPSSLIDSVSVCVASSLVADVATNTQISTTGADGKPTSVPIIDVPTCLFCREDIEDGETPGGCSPPGIGGSETDQPIAASDSLESFPVITVSSDGDASYDPSKTARQPPRRMTI</sequence>
<evidence type="ECO:0000256" key="2">
    <source>
        <dbReference type="SAM" id="SignalP"/>
    </source>
</evidence>
<accession>A0A5N6JEM9</accession>
<feature type="chain" id="PRO_5024898203" evidence="2">
    <location>
        <begin position="26"/>
        <end position="141"/>
    </location>
</feature>
<gene>
    <name evidence="3" type="ORF">BDV30DRAFT_235715</name>
</gene>
<keyword evidence="4" id="KW-1185">Reference proteome</keyword>
<proteinExistence type="predicted"/>
<keyword evidence="2" id="KW-0732">Signal</keyword>
<feature type="region of interest" description="Disordered" evidence="1">
    <location>
        <begin position="82"/>
        <end position="141"/>
    </location>
</feature>
<evidence type="ECO:0000313" key="3">
    <source>
        <dbReference type="EMBL" id="KAB8276263.1"/>
    </source>
</evidence>
<reference evidence="3 4" key="1">
    <citation type="submission" date="2019-04" db="EMBL/GenBank/DDBJ databases">
        <title>Fungal friends and foes A comparative genomics study of 23 Aspergillus species from section Flavi.</title>
        <authorList>
            <consortium name="DOE Joint Genome Institute"/>
            <person name="Kjaerbolling I."/>
            <person name="Vesth T.C."/>
            <person name="Frisvad J.C."/>
            <person name="Nybo J.L."/>
            <person name="Theobald S."/>
            <person name="Kildgaard S."/>
            <person name="Petersen T.I."/>
            <person name="Kuo A."/>
            <person name="Sato A."/>
            <person name="Lyhne E.K."/>
            <person name="Kogle M.E."/>
            <person name="Wiebenga A."/>
            <person name="Kun R.S."/>
            <person name="Lubbers R.J."/>
            <person name="Makela M.R."/>
            <person name="Barry K."/>
            <person name="Chovatia M."/>
            <person name="Clum A."/>
            <person name="Daum C."/>
            <person name="Haridas S."/>
            <person name="He G."/>
            <person name="LaButti K."/>
            <person name="Lipzen A."/>
            <person name="Mondo S."/>
            <person name="Pangilinan J."/>
            <person name="Riley R."/>
            <person name="Salamov A."/>
            <person name="Simmons B.A."/>
            <person name="Magnuson J.K."/>
            <person name="Henrissat B."/>
            <person name="Mortensen U.H."/>
            <person name="Larsen T.O."/>
            <person name="De vries R.P."/>
            <person name="Grigoriev I.V."/>
            <person name="Machida M."/>
            <person name="Baker S.E."/>
            <person name="Andersen M.R."/>
        </authorList>
    </citation>
    <scope>NUCLEOTIDE SEQUENCE [LARGE SCALE GENOMIC DNA]</scope>
    <source>
        <strain evidence="3 4">CBS 117635</strain>
    </source>
</reference>
<dbReference type="EMBL" id="ML732777">
    <property type="protein sequence ID" value="KAB8276263.1"/>
    <property type="molecule type" value="Genomic_DNA"/>
</dbReference>
<organism evidence="3 4">
    <name type="scientific">Aspergillus minisclerotigenes</name>
    <dbReference type="NCBI Taxonomy" id="656917"/>
    <lineage>
        <taxon>Eukaryota</taxon>
        <taxon>Fungi</taxon>
        <taxon>Dikarya</taxon>
        <taxon>Ascomycota</taxon>
        <taxon>Pezizomycotina</taxon>
        <taxon>Eurotiomycetes</taxon>
        <taxon>Eurotiomycetidae</taxon>
        <taxon>Eurotiales</taxon>
        <taxon>Aspergillaceae</taxon>
        <taxon>Aspergillus</taxon>
        <taxon>Aspergillus subgen. Circumdati</taxon>
    </lineage>
</organism>